<dbReference type="Pfam" id="PF02738">
    <property type="entry name" value="MoCoBD_1"/>
    <property type="match status" value="1"/>
</dbReference>
<dbReference type="RefSeq" id="WP_043918561.1">
    <property type="nucleotide sequence ID" value="NZ_FZPF01000005.1"/>
</dbReference>
<proteinExistence type="predicted"/>
<dbReference type="InterPro" id="IPR046867">
    <property type="entry name" value="AldOxase/xan_DH_MoCoBD2"/>
</dbReference>
<dbReference type="Proteomes" id="UP000032232">
    <property type="component" value="Unassembled WGS sequence"/>
</dbReference>
<dbReference type="InterPro" id="IPR008274">
    <property type="entry name" value="AldOxase/xan_DH_MoCoBD1"/>
</dbReference>
<dbReference type="InterPro" id="IPR012368">
    <property type="entry name" value="OxRdtase_Mopterin-bd_su_IorB"/>
</dbReference>
<gene>
    <name evidence="3" type="primary">iorB_2</name>
    <name evidence="3" type="ORF">jaqu_17330</name>
</gene>
<dbReference type="PANTHER" id="PTHR47495">
    <property type="entry name" value="ALDEHYDE DEHYDROGENASE"/>
    <property type="match status" value="1"/>
</dbReference>
<protein>
    <submittedName>
        <fullName evidence="3">IorB_2 protein</fullName>
        <ecNumber evidence="3">1.3.99.16</ecNumber>
    </submittedName>
</protein>
<dbReference type="PATRIC" id="fig|935700.4.peg.1797"/>
<dbReference type="Pfam" id="PF20256">
    <property type="entry name" value="MoCoBD_2"/>
    <property type="match status" value="1"/>
</dbReference>
<keyword evidence="4" id="KW-1185">Reference proteome</keyword>
<keyword evidence="1" id="KW-0472">Membrane</keyword>
<keyword evidence="3" id="KW-0560">Oxidoreductase</keyword>
<evidence type="ECO:0000256" key="1">
    <source>
        <dbReference type="SAM" id="Phobius"/>
    </source>
</evidence>
<dbReference type="EC" id="1.3.99.16" evidence="3"/>
<dbReference type="PIRSF" id="PIRSF036389">
    <property type="entry name" value="IOR_B"/>
    <property type="match status" value="1"/>
</dbReference>
<feature type="domain" description="Aldehyde oxidase/xanthine dehydrogenase a/b hammerhead" evidence="2">
    <location>
        <begin position="240"/>
        <end position="318"/>
    </location>
</feature>
<dbReference type="Gene3D" id="3.90.1170.50">
    <property type="entry name" value="Aldehyde oxidase/xanthine dehydrogenase, a/b hammerhead"/>
    <property type="match status" value="1"/>
</dbReference>
<comment type="caution">
    <text evidence="3">The sequence shown here is derived from an EMBL/GenBank/DDBJ whole genome shotgun (WGS) entry which is preliminary data.</text>
</comment>
<organism evidence="3 4">
    <name type="scientific">Jannaschia aquimarina</name>
    <dbReference type="NCBI Taxonomy" id="935700"/>
    <lineage>
        <taxon>Bacteria</taxon>
        <taxon>Pseudomonadati</taxon>
        <taxon>Pseudomonadota</taxon>
        <taxon>Alphaproteobacteria</taxon>
        <taxon>Rhodobacterales</taxon>
        <taxon>Roseobacteraceae</taxon>
        <taxon>Jannaschia</taxon>
    </lineage>
</organism>
<dbReference type="InterPro" id="IPR037165">
    <property type="entry name" value="AldOxase/xan_DH_Mopterin-bd_sf"/>
</dbReference>
<dbReference type="STRING" id="935700.jaqu_17330"/>
<accession>A0A0D1EL69</accession>
<dbReference type="PANTHER" id="PTHR47495:SF1">
    <property type="entry name" value="BLL3820 PROTEIN"/>
    <property type="match status" value="1"/>
</dbReference>
<evidence type="ECO:0000313" key="4">
    <source>
        <dbReference type="Proteomes" id="UP000032232"/>
    </source>
</evidence>
<reference evidence="3 4" key="1">
    <citation type="submission" date="2015-02" db="EMBL/GenBank/DDBJ databases">
        <title>Genome Sequence of Jannaschia aquimarina DSM28248, a member of the Roseobacter clade.</title>
        <authorList>
            <person name="Voget S."/>
            <person name="Daniel R."/>
        </authorList>
    </citation>
    <scope>NUCLEOTIDE SEQUENCE [LARGE SCALE GENOMIC DNA]</scope>
    <source>
        <strain evidence="3 4">GSW-M26</strain>
    </source>
</reference>
<feature type="transmembrane region" description="Helical" evidence="1">
    <location>
        <begin position="12"/>
        <end position="30"/>
    </location>
</feature>
<dbReference type="AlphaFoldDB" id="A0A0D1EL69"/>
<dbReference type="InterPro" id="IPR000674">
    <property type="entry name" value="Ald_Oxase/Xan_DH_a/b"/>
</dbReference>
<dbReference type="EMBL" id="JYFE01000032">
    <property type="protein sequence ID" value="KIT16505.1"/>
    <property type="molecule type" value="Genomic_DNA"/>
</dbReference>
<dbReference type="InterPro" id="IPR006311">
    <property type="entry name" value="TAT_signal"/>
</dbReference>
<evidence type="ECO:0000259" key="2">
    <source>
        <dbReference type="SMART" id="SM01008"/>
    </source>
</evidence>
<sequence length="742" mass="78876">MSAGKIVRRTFLVITGAVGAGIAFGAWRYLRDPGNPLTEGLAEGEAAPNAYVIVDADGVTLVAPRADVGQGAASIQAHLLAEELDVDPHAVRLTPGPASGVYWNGIVAGEGMPFAGWDDAWSSRTMRGRGADIAGKLVGLHLTGGSTTVPDMYDRLRVAGASARETLKLAAARRAGVNVGDLRTEDGTVILPDGGTIPYGDLAADLAGMEAVQDVDLRDASEWRLLGRELRRTDIVAKSTGTFTYGTDIRLPGMIHATAVTNPARGGGVARLDDVSARLLPGVEDVVPVEDGFAVLSTSDWAAIRGAREVDVTWGTPAYPATSDEMWGAHAAALDDDGTRDSRFRDDGDVVAAPGTAIEVEYRVPFLAHAPLEPSNATVIYTPERTQVWTSTQAPTFLRDAVSRMTGQPPEAVEVNALPGGGSFGRRLEDDQVRPAVEIAKTRPGTPIRMTWTREQDTACDYFRPMALARGRATHEGGRVTGLDLSIAAHSVAESQLTRQGFPPIGPDVAITAAAWDAPYAIPSFRVSGYRVPAGVGVSSWRSVGASHNGFFLESLLDEAIHAAGADPLEERLRLMDHEPSARVLEAVAEMAGWDGPRDGRGVAFCYSFGVPCAQIVEVEQTDRGLRLTGLWVAAEVGRILDPVNLEAQLSGGALFGLGHAMHSEITFADHVPEQRNFDTFLSLRQYEVPPVRVRALETTDLIRGAGEPGVPPAAPALANAIFAATGERLREMPFDRSVRFA</sequence>
<dbReference type="PROSITE" id="PS51318">
    <property type="entry name" value="TAT"/>
    <property type="match status" value="1"/>
</dbReference>
<dbReference type="SMART" id="SM01008">
    <property type="entry name" value="Ald_Xan_dh_C"/>
    <property type="match status" value="1"/>
</dbReference>
<dbReference type="Gene3D" id="3.30.365.10">
    <property type="entry name" value="Aldehyde oxidase/xanthine dehydrogenase, molybdopterin binding domain"/>
    <property type="match status" value="4"/>
</dbReference>
<dbReference type="SUPFAM" id="SSF56003">
    <property type="entry name" value="Molybdenum cofactor-binding domain"/>
    <property type="match status" value="2"/>
</dbReference>
<keyword evidence="1" id="KW-1133">Transmembrane helix</keyword>
<evidence type="ECO:0000313" key="3">
    <source>
        <dbReference type="EMBL" id="KIT16505.1"/>
    </source>
</evidence>
<keyword evidence="1" id="KW-0812">Transmembrane</keyword>
<dbReference type="GO" id="GO:0047121">
    <property type="term" value="F:isoquinoline 1-oxidoreductase activity"/>
    <property type="evidence" value="ECO:0007669"/>
    <property type="project" value="UniProtKB-EC"/>
</dbReference>
<dbReference type="InterPro" id="IPR052516">
    <property type="entry name" value="N-heterocyclic_Hydroxylase"/>
</dbReference>
<dbReference type="OrthoDB" id="9767994at2"/>
<name>A0A0D1EL69_9RHOB</name>